<dbReference type="PROSITE" id="PS51257">
    <property type="entry name" value="PROKAR_LIPOPROTEIN"/>
    <property type="match status" value="1"/>
</dbReference>
<organism evidence="2 3">
    <name type="scientific">Natronospirillum operosum</name>
    <dbReference type="NCBI Taxonomy" id="2759953"/>
    <lineage>
        <taxon>Bacteria</taxon>
        <taxon>Pseudomonadati</taxon>
        <taxon>Pseudomonadota</taxon>
        <taxon>Gammaproteobacteria</taxon>
        <taxon>Oceanospirillales</taxon>
        <taxon>Natronospirillaceae</taxon>
        <taxon>Natronospirillum</taxon>
    </lineage>
</organism>
<reference evidence="2 3" key="1">
    <citation type="submission" date="2019-04" db="EMBL/GenBank/DDBJ databases">
        <title>Natronospirillum operosus gen. nov., sp. nov., a haloalkaliphilic satellite isolated from decaying biomass of laboratory culture of cyanobacterium Geitlerinema sp. and proposal of Natronospirillaceae fam. nov. and Saccharospirillaceae fam. nov.</title>
        <authorList>
            <person name="Kevbrin V."/>
            <person name="Boltyanskaya Y."/>
            <person name="Koziaeva V."/>
            <person name="Grouzdev D.S."/>
            <person name="Park M."/>
            <person name="Cho J."/>
        </authorList>
    </citation>
    <scope>NUCLEOTIDE SEQUENCE [LARGE SCALE GENOMIC DNA]</scope>
    <source>
        <strain evidence="2 3">G-116</strain>
    </source>
</reference>
<gene>
    <name evidence="2" type="ORF">E4656_17885</name>
</gene>
<dbReference type="CDD" id="cd12105">
    <property type="entry name" value="HmuY"/>
    <property type="match status" value="1"/>
</dbReference>
<dbReference type="AlphaFoldDB" id="A0A4Z0WAB7"/>
<sequence length="415" mass="43962">MSCSHKAYQTLGGTLLLTSLVALGGCFDSSSSSSNGNNNGGGSTDFAADLQAGKVASVVVDASSYTDLTGVNLQTGVMTTDLSGDDWHVALQRYNIVMLNGGVAGTGSVTAALAHAQDAFYDGNGDPVENTFVNATPEMYLADLTYPYDPTDLDFAAEDFQPAFGAWSDWATYRSDLPAGRPGGGYVTANEDHYWAVRSTEGDNFIVQLLDNNEPLFDTRDTDASFDDAAIILRITPMSGDGSFDLTGGTELTAELDDPRGSVYIDLDAGTYSTSATADWDIRYTVETTTSAQGTGSVGVLRLNGGVTGDGNVALHVDSPYTEAEVNALDGSDTAFGFGFESDSADNVFTSNEWFRYGVAGGHRLHPNYRVFALDLDGDEATTDDIVLVQATRYYHPDSGTSGYITLRAVLLETP</sequence>
<accession>A0A4Z0WAB7</accession>
<dbReference type="InterPro" id="IPR025921">
    <property type="entry name" value="HmuY"/>
</dbReference>
<dbReference type="OrthoDB" id="335087at2"/>
<keyword evidence="3" id="KW-1185">Reference proteome</keyword>
<evidence type="ECO:0008006" key="4">
    <source>
        <dbReference type="Google" id="ProtNLM"/>
    </source>
</evidence>
<keyword evidence="1" id="KW-0732">Signal</keyword>
<protein>
    <recommendedName>
        <fullName evidence="4">HmuY protein</fullName>
    </recommendedName>
</protein>
<comment type="caution">
    <text evidence="2">The sequence shown here is derived from an EMBL/GenBank/DDBJ whole genome shotgun (WGS) entry which is preliminary data.</text>
</comment>
<name>A0A4Z0WAB7_9GAMM</name>
<dbReference type="Proteomes" id="UP000297475">
    <property type="component" value="Unassembled WGS sequence"/>
</dbReference>
<dbReference type="EMBL" id="SRMF01000012">
    <property type="protein sequence ID" value="TGG90600.1"/>
    <property type="molecule type" value="Genomic_DNA"/>
</dbReference>
<evidence type="ECO:0000256" key="1">
    <source>
        <dbReference type="SAM" id="SignalP"/>
    </source>
</evidence>
<proteinExistence type="predicted"/>
<feature type="signal peptide" evidence="1">
    <location>
        <begin position="1"/>
        <end position="24"/>
    </location>
</feature>
<evidence type="ECO:0000313" key="3">
    <source>
        <dbReference type="Proteomes" id="UP000297475"/>
    </source>
</evidence>
<evidence type="ECO:0000313" key="2">
    <source>
        <dbReference type="EMBL" id="TGG90600.1"/>
    </source>
</evidence>
<feature type="chain" id="PRO_5021265047" description="HmuY protein" evidence="1">
    <location>
        <begin position="25"/>
        <end position="415"/>
    </location>
</feature>